<dbReference type="Pfam" id="PF08889">
    <property type="entry name" value="WbqC"/>
    <property type="match status" value="1"/>
</dbReference>
<protein>
    <recommendedName>
        <fullName evidence="3">WbqC-like protein</fullName>
    </recommendedName>
</protein>
<dbReference type="KEGG" id="nkf:Nkreftii_001887"/>
<organism evidence="1 2">
    <name type="scientific">Candidatus Nitrospira kreftii</name>
    <dbReference type="NCBI Taxonomy" id="2652173"/>
    <lineage>
        <taxon>Bacteria</taxon>
        <taxon>Pseudomonadati</taxon>
        <taxon>Nitrospirota</taxon>
        <taxon>Nitrospiria</taxon>
        <taxon>Nitrospirales</taxon>
        <taxon>Nitrospiraceae</taxon>
        <taxon>Nitrospira</taxon>
    </lineage>
</organism>
<reference evidence="1 2" key="1">
    <citation type="journal article" date="2020" name="ISME J.">
        <title>Enrichment and physiological characterization of a novel comammox Nitrospira indicates ammonium inhibition of complete nitrification.</title>
        <authorList>
            <person name="Sakoula D."/>
            <person name="Koch H."/>
            <person name="Frank J."/>
            <person name="Jetten M.S.M."/>
            <person name="van Kessel M.A.H.J."/>
            <person name="Lucker S."/>
        </authorList>
    </citation>
    <scope>NUCLEOTIDE SEQUENCE [LARGE SCALE GENOMIC DNA]</scope>
    <source>
        <strain evidence="1">Comreactor17</strain>
    </source>
</reference>
<evidence type="ECO:0000313" key="1">
    <source>
        <dbReference type="EMBL" id="QPD04113.1"/>
    </source>
</evidence>
<accession>A0A7S8IZB4</accession>
<proteinExistence type="predicted"/>
<evidence type="ECO:0000313" key="2">
    <source>
        <dbReference type="Proteomes" id="UP000593737"/>
    </source>
</evidence>
<sequence>MRVTIHQPQFMPWLGYLDKIDQSDLFLLLDTVQFKKHEWQNRNRIRSSQGWQWLTVPVLHQFGQRIDDVLINPTTAWRAQHLRALELHYARAPYRDHYLPQLRELYSTAWINLCDLNKATVQWLLKAYGINTPVRCASEYLAREEPTDRLIDLCRAVGATQYLAGPGAEHYMDRVRFQAAGIRLEIQAFHHPIYRQIYEPFEPNLSALDLLFMQGLQARVTLRYARTIKSCVTTV</sequence>
<evidence type="ECO:0008006" key="3">
    <source>
        <dbReference type="Google" id="ProtNLM"/>
    </source>
</evidence>
<dbReference type="InterPro" id="IPR014985">
    <property type="entry name" value="WbqC"/>
</dbReference>
<name>A0A7S8IZB4_9BACT</name>
<dbReference type="Proteomes" id="UP000593737">
    <property type="component" value="Chromosome"/>
</dbReference>
<dbReference type="EMBL" id="CP047423">
    <property type="protein sequence ID" value="QPD04113.1"/>
    <property type="molecule type" value="Genomic_DNA"/>
</dbReference>
<dbReference type="AlphaFoldDB" id="A0A7S8IZB4"/>
<gene>
    <name evidence="1" type="ORF">Nkreftii_001887</name>
</gene>